<protein>
    <submittedName>
        <fullName evidence="10">Microcin C transport system permease protein</fullName>
    </submittedName>
</protein>
<accession>A0A562RT61</accession>
<dbReference type="GO" id="GO:0055085">
    <property type="term" value="P:transmembrane transport"/>
    <property type="evidence" value="ECO:0007669"/>
    <property type="project" value="InterPro"/>
</dbReference>
<comment type="similarity">
    <text evidence="8">Belongs to the binding-protein-dependent transport system permease family.</text>
</comment>
<evidence type="ECO:0000256" key="1">
    <source>
        <dbReference type="ARBA" id="ARBA00004429"/>
    </source>
</evidence>
<keyword evidence="5 8" id="KW-0812">Transmembrane</keyword>
<keyword evidence="6 8" id="KW-1133">Transmembrane helix</keyword>
<dbReference type="InterPro" id="IPR035906">
    <property type="entry name" value="MetI-like_sf"/>
</dbReference>
<dbReference type="AlphaFoldDB" id="A0A562RT61"/>
<evidence type="ECO:0000256" key="3">
    <source>
        <dbReference type="ARBA" id="ARBA00022475"/>
    </source>
</evidence>
<dbReference type="Pfam" id="PF00528">
    <property type="entry name" value="BPD_transp_1"/>
    <property type="match status" value="1"/>
</dbReference>
<evidence type="ECO:0000256" key="6">
    <source>
        <dbReference type="ARBA" id="ARBA00022989"/>
    </source>
</evidence>
<dbReference type="EMBL" id="VLLC01000011">
    <property type="protein sequence ID" value="TWI72222.1"/>
    <property type="molecule type" value="Genomic_DNA"/>
</dbReference>
<dbReference type="OrthoDB" id="9783218at2"/>
<evidence type="ECO:0000256" key="4">
    <source>
        <dbReference type="ARBA" id="ARBA00022519"/>
    </source>
</evidence>
<evidence type="ECO:0000313" key="10">
    <source>
        <dbReference type="EMBL" id="TWI72222.1"/>
    </source>
</evidence>
<dbReference type="Proteomes" id="UP000318307">
    <property type="component" value="Unassembled WGS sequence"/>
</dbReference>
<dbReference type="SUPFAM" id="SSF161098">
    <property type="entry name" value="MetI-like"/>
    <property type="match status" value="1"/>
</dbReference>
<feature type="transmembrane region" description="Helical" evidence="8">
    <location>
        <begin position="141"/>
        <end position="165"/>
    </location>
</feature>
<evidence type="ECO:0000313" key="11">
    <source>
        <dbReference type="Proteomes" id="UP000318307"/>
    </source>
</evidence>
<feature type="transmembrane region" description="Helical" evidence="8">
    <location>
        <begin position="20"/>
        <end position="39"/>
    </location>
</feature>
<keyword evidence="11" id="KW-1185">Reference proteome</keyword>
<keyword evidence="3" id="KW-1003">Cell membrane</keyword>
<feature type="transmembrane region" description="Helical" evidence="8">
    <location>
        <begin position="185"/>
        <end position="210"/>
    </location>
</feature>
<dbReference type="PROSITE" id="PS50928">
    <property type="entry name" value="ABC_TM1"/>
    <property type="match status" value="1"/>
</dbReference>
<evidence type="ECO:0000256" key="2">
    <source>
        <dbReference type="ARBA" id="ARBA00022448"/>
    </source>
</evidence>
<dbReference type="InterPro" id="IPR000515">
    <property type="entry name" value="MetI-like"/>
</dbReference>
<keyword evidence="4" id="KW-0997">Cell inner membrane</keyword>
<evidence type="ECO:0000256" key="5">
    <source>
        <dbReference type="ARBA" id="ARBA00022692"/>
    </source>
</evidence>
<evidence type="ECO:0000259" key="9">
    <source>
        <dbReference type="PROSITE" id="PS50928"/>
    </source>
</evidence>
<dbReference type="PANTHER" id="PTHR30325">
    <property type="entry name" value="MEMBRANE COMPONENT OF ABC TRANSPORTER"/>
    <property type="match status" value="1"/>
</dbReference>
<dbReference type="RefSeq" id="WP_144684355.1">
    <property type="nucleotide sequence ID" value="NZ_VLLC01000011.1"/>
</dbReference>
<name>A0A562RT61_9BACT</name>
<dbReference type="CDD" id="cd06261">
    <property type="entry name" value="TM_PBP2"/>
    <property type="match status" value="1"/>
</dbReference>
<proteinExistence type="inferred from homology"/>
<dbReference type="Gene3D" id="1.10.3720.10">
    <property type="entry name" value="MetI-like"/>
    <property type="match status" value="1"/>
</dbReference>
<evidence type="ECO:0000256" key="7">
    <source>
        <dbReference type="ARBA" id="ARBA00023136"/>
    </source>
</evidence>
<dbReference type="NCBIfam" id="NF011596">
    <property type="entry name" value="PRK15021.1"/>
    <property type="match status" value="1"/>
</dbReference>
<feature type="transmembrane region" description="Helical" evidence="8">
    <location>
        <begin position="303"/>
        <end position="325"/>
    </location>
</feature>
<keyword evidence="7 8" id="KW-0472">Membrane</keyword>
<dbReference type="FunFam" id="1.10.3720.10:FF:000005">
    <property type="entry name" value="Microcin C ABC transporter permease"/>
    <property type="match status" value="1"/>
</dbReference>
<comment type="subcellular location">
    <subcellularLocation>
        <location evidence="1">Cell inner membrane</location>
        <topology evidence="1">Multi-pass membrane protein</topology>
    </subcellularLocation>
    <subcellularLocation>
        <location evidence="8">Cell membrane</location>
        <topology evidence="8">Multi-pass membrane protein</topology>
    </subcellularLocation>
</comment>
<feature type="domain" description="ABC transmembrane type-1" evidence="9">
    <location>
        <begin position="137"/>
        <end position="326"/>
    </location>
</feature>
<organism evidence="10 11">
    <name type="scientific">Desulfobotulus alkaliphilus</name>
    <dbReference type="NCBI Taxonomy" id="622671"/>
    <lineage>
        <taxon>Bacteria</taxon>
        <taxon>Pseudomonadati</taxon>
        <taxon>Thermodesulfobacteriota</taxon>
        <taxon>Desulfobacteria</taxon>
        <taxon>Desulfobacterales</taxon>
        <taxon>Desulfobacteraceae</taxon>
        <taxon>Desulfobotulus</taxon>
    </lineage>
</organism>
<dbReference type="PANTHER" id="PTHR30325:SF0">
    <property type="entry name" value="INNER MEMBRANE ABC TRANSPORTER PERMEASE PROTEIN YEJE"/>
    <property type="match status" value="1"/>
</dbReference>
<keyword evidence="2 8" id="KW-0813">Transport</keyword>
<dbReference type="GO" id="GO:0005886">
    <property type="term" value="C:plasma membrane"/>
    <property type="evidence" value="ECO:0007669"/>
    <property type="project" value="UniProtKB-SubCell"/>
</dbReference>
<sequence length="338" mass="37700">MRAVTRRRMKTFASNRRAWISLWIFMTLFTASIFSEFIANERPLVLYFQHRMYFPVFSEIPETLLGGYFETDADFTDPAVIAMAEAHGWMLWPPVRFSWHTVNLAREGVYPAAPGAGNWLGTDDHGRDILARLLYGFRVSVLFGLCLAVFSTLVGIVAGAVQGYFGGKVDLFGQRFMEIWSGLPMIYLLIILSSFMQPGFFVLLFIMLLFSWMGMVDVVRAEVLRCRNLGYVKAARCMGLPDRVVLFRHVLPNAMVATLTFLPFVLNGAITTLTSLDFLGFGLPPGSPSLGELLAQGKENLDAPWIGIAAFAVLASMLSLLVFIGEGVRDAFDPRHEG</sequence>
<comment type="caution">
    <text evidence="10">The sequence shown here is derived from an EMBL/GenBank/DDBJ whole genome shotgun (WGS) entry which is preliminary data.</text>
</comment>
<reference evidence="10 11" key="1">
    <citation type="submission" date="2019-07" db="EMBL/GenBank/DDBJ databases">
        <title>Genome sequencing of 100 strains of the haloalkaliphilic chemolithoautotrophic sulfur-oxidizing bacterium Thioalkalivibrio.</title>
        <authorList>
            <person name="Muyzer G."/>
        </authorList>
    </citation>
    <scope>NUCLEOTIDE SEQUENCE [LARGE SCALE GENOMIC DNA]</scope>
    <source>
        <strain evidence="10 11">ASO4-4</strain>
    </source>
</reference>
<gene>
    <name evidence="10" type="ORF">LZ24_01628</name>
</gene>
<evidence type="ECO:0000256" key="8">
    <source>
        <dbReference type="RuleBase" id="RU363032"/>
    </source>
</evidence>
<dbReference type="GO" id="GO:0042884">
    <property type="term" value="P:microcin transport"/>
    <property type="evidence" value="ECO:0007669"/>
    <property type="project" value="TreeGrafter"/>
</dbReference>